<dbReference type="SUPFAM" id="SSF52540">
    <property type="entry name" value="P-loop containing nucleoside triphosphate hydrolases"/>
    <property type="match status" value="1"/>
</dbReference>
<proteinExistence type="inferred from homology"/>
<dbReference type="KEGG" id="btab:109037526"/>
<evidence type="ECO:0000259" key="3">
    <source>
        <dbReference type="Pfam" id="PF00685"/>
    </source>
</evidence>
<comment type="similarity">
    <text evidence="1">Belongs to the sulfotransferase 1 family.</text>
</comment>
<reference evidence="4" key="1">
    <citation type="submission" date="2021-12" db="EMBL/GenBank/DDBJ databases">
        <authorList>
            <person name="King R."/>
        </authorList>
    </citation>
    <scope>NUCLEOTIDE SEQUENCE</scope>
</reference>
<keyword evidence="2" id="KW-0808">Transferase</keyword>
<feature type="domain" description="Sulfotransferase" evidence="3">
    <location>
        <begin position="58"/>
        <end position="329"/>
    </location>
</feature>
<dbReference type="InterPro" id="IPR027417">
    <property type="entry name" value="P-loop_NTPase"/>
</dbReference>
<dbReference type="GO" id="GO:0008146">
    <property type="term" value="F:sulfotransferase activity"/>
    <property type="evidence" value="ECO:0007669"/>
    <property type="project" value="InterPro"/>
</dbReference>
<name>A0A9P0AGS1_BEMTA</name>
<accession>A0A9P0AGS1</accession>
<dbReference type="Gene3D" id="3.40.50.300">
    <property type="entry name" value="P-loop containing nucleotide triphosphate hydrolases"/>
    <property type="match status" value="1"/>
</dbReference>
<dbReference type="Pfam" id="PF00685">
    <property type="entry name" value="Sulfotransfer_1"/>
    <property type="match status" value="1"/>
</dbReference>
<keyword evidence="5" id="KW-1185">Reference proteome</keyword>
<dbReference type="InterPro" id="IPR000863">
    <property type="entry name" value="Sulfotransferase_dom"/>
</dbReference>
<evidence type="ECO:0000256" key="2">
    <source>
        <dbReference type="ARBA" id="ARBA00022679"/>
    </source>
</evidence>
<dbReference type="EMBL" id="OU963866">
    <property type="protein sequence ID" value="CAH0390405.1"/>
    <property type="molecule type" value="Genomic_DNA"/>
</dbReference>
<dbReference type="AlphaFoldDB" id="A0A9P0AGS1"/>
<protein>
    <recommendedName>
        <fullName evidence="3">Sulfotransferase domain-containing protein</fullName>
    </recommendedName>
</protein>
<evidence type="ECO:0000256" key="1">
    <source>
        <dbReference type="ARBA" id="ARBA00005771"/>
    </source>
</evidence>
<organism evidence="4 5">
    <name type="scientific">Bemisia tabaci</name>
    <name type="common">Sweetpotato whitefly</name>
    <name type="synonym">Aleurodes tabaci</name>
    <dbReference type="NCBI Taxonomy" id="7038"/>
    <lineage>
        <taxon>Eukaryota</taxon>
        <taxon>Metazoa</taxon>
        <taxon>Ecdysozoa</taxon>
        <taxon>Arthropoda</taxon>
        <taxon>Hexapoda</taxon>
        <taxon>Insecta</taxon>
        <taxon>Pterygota</taxon>
        <taxon>Neoptera</taxon>
        <taxon>Paraneoptera</taxon>
        <taxon>Hemiptera</taxon>
        <taxon>Sternorrhyncha</taxon>
        <taxon>Aleyrodoidea</taxon>
        <taxon>Aleyrodidae</taxon>
        <taxon>Aleyrodinae</taxon>
        <taxon>Bemisia</taxon>
    </lineage>
</organism>
<dbReference type="PANTHER" id="PTHR11783">
    <property type="entry name" value="SULFOTRANSFERASE SULT"/>
    <property type="match status" value="1"/>
</dbReference>
<evidence type="ECO:0000313" key="5">
    <source>
        <dbReference type="Proteomes" id="UP001152759"/>
    </source>
</evidence>
<dbReference type="Proteomes" id="UP001152759">
    <property type="component" value="Chromosome 5"/>
</dbReference>
<evidence type="ECO:0000313" key="4">
    <source>
        <dbReference type="EMBL" id="CAH0390405.1"/>
    </source>
</evidence>
<sequence>MFPHTVKNVEPQINEKLLSHFKGEREGFIQVGDEKWLVPARYARHASGYYQFPLKMGDVWIMTFPRSGTTWCQELIWLLNNNLDYKKSAAVALERRSPFLEFSIIHDPKHIQDLINLNDNSPDVVAILKERSTPGYELFKDLPSPRTIKTHLPFSLLPPTLLETNKIVYVARHPKDVFVSYYHHNKLVTIHGYHGDMLTYWKFFKNNLVCFSPYWEHLNQAWEHRNHPNMLFLFYENLVKDLPSGVREIAQFLNMQYSDEQFRQLVEHLQIDNFRRRVPLYVDVEIKGIFGDTEEGFVRKGKVGGGDPELTAELSREIDEWIEMQLQNTDLRFPDKK</sequence>
<gene>
    <name evidence="4" type="ORF">BEMITA_LOCUS9129</name>
</gene>